<proteinExistence type="predicted"/>
<dbReference type="RefSeq" id="WP_070925332.1">
    <property type="nucleotide sequence ID" value="NZ_JADSSZ010000043.1"/>
</dbReference>
<protein>
    <submittedName>
        <fullName evidence="1">Uncharacterized protein</fullName>
    </submittedName>
</protein>
<dbReference type="Pfam" id="PF05962">
    <property type="entry name" value="HutD"/>
    <property type="match status" value="1"/>
</dbReference>
<dbReference type="InterPro" id="IPR010282">
    <property type="entry name" value="Uncharacterised_HutD/Ves"/>
</dbReference>
<dbReference type="Proteomes" id="UP000179588">
    <property type="component" value="Unassembled WGS sequence"/>
</dbReference>
<dbReference type="SUPFAM" id="SSF51182">
    <property type="entry name" value="RmlC-like cupins"/>
    <property type="match status" value="1"/>
</dbReference>
<evidence type="ECO:0000313" key="2">
    <source>
        <dbReference type="Proteomes" id="UP000179588"/>
    </source>
</evidence>
<comment type="caution">
    <text evidence="1">The sequence shown here is derived from an EMBL/GenBank/DDBJ whole genome shotgun (WGS) entry which is preliminary data.</text>
</comment>
<evidence type="ECO:0000313" key="1">
    <source>
        <dbReference type="EMBL" id="OHT25474.1"/>
    </source>
</evidence>
<reference evidence="1 2" key="1">
    <citation type="submission" date="2016-03" db="EMBL/GenBank/DDBJ databases">
        <title>Genome sequence of Providencia stuartii strain, isolated from the salivary glands of larval Lucilia sericata.</title>
        <authorList>
            <person name="Yuan Y."/>
            <person name="Zhang Y."/>
            <person name="Fu S."/>
            <person name="Crippen T.L."/>
            <person name="Visi D."/>
            <person name="Benbow M.E."/>
            <person name="Allen M."/>
            <person name="Tomberlin J.K."/>
            <person name="Sze S.-H."/>
            <person name="Tarone A.M."/>
        </authorList>
    </citation>
    <scope>NUCLEOTIDE SEQUENCE [LARGE SCALE GENOMIC DNA]</scope>
    <source>
        <strain evidence="1 2">Crippen</strain>
    </source>
</reference>
<gene>
    <name evidence="1" type="ORF">A3Q29_13060</name>
</gene>
<accession>A0A1S1HT11</accession>
<name>A0A1S1HT11_PROST</name>
<dbReference type="PANTHER" id="PTHR37943">
    <property type="entry name" value="PROTEIN VES"/>
    <property type="match status" value="1"/>
</dbReference>
<dbReference type="PANTHER" id="PTHR37943:SF1">
    <property type="entry name" value="PROTEIN VES"/>
    <property type="match status" value="1"/>
</dbReference>
<dbReference type="OrthoDB" id="9800082at2"/>
<dbReference type="InterPro" id="IPR014710">
    <property type="entry name" value="RmlC-like_jellyroll"/>
</dbReference>
<sequence>MIQVLAVENYKKMPWKNGQGFTLEIARSHGTGLSDFDWRISIADVKSAGAFSYFPNRKRIIGVLDGGAGLILNVDQKAPVTLHQKQFFSFDGESDVYAELLDEPIRDFNLIYNPDRYCARLQWINAQAMSSWISDADRVIIFNATDQLDLYVNGEQRQLTLFETALVENDGKSLQYVIGSQTAHDFCLIELFIR</sequence>
<dbReference type="EMBL" id="LVIE01000024">
    <property type="protein sequence ID" value="OHT25474.1"/>
    <property type="molecule type" value="Genomic_DNA"/>
</dbReference>
<keyword evidence="2" id="KW-1185">Reference proteome</keyword>
<dbReference type="Gene3D" id="2.60.120.10">
    <property type="entry name" value="Jelly Rolls"/>
    <property type="match status" value="2"/>
</dbReference>
<dbReference type="AlphaFoldDB" id="A0A1S1HT11"/>
<dbReference type="InterPro" id="IPR011051">
    <property type="entry name" value="RmlC_Cupin_sf"/>
</dbReference>
<organism evidence="1 2">
    <name type="scientific">Providencia stuartii</name>
    <dbReference type="NCBI Taxonomy" id="588"/>
    <lineage>
        <taxon>Bacteria</taxon>
        <taxon>Pseudomonadati</taxon>
        <taxon>Pseudomonadota</taxon>
        <taxon>Gammaproteobacteria</taxon>
        <taxon>Enterobacterales</taxon>
        <taxon>Morganellaceae</taxon>
        <taxon>Providencia</taxon>
    </lineage>
</organism>
<dbReference type="CDD" id="cd20293">
    <property type="entry name" value="cupin_HutD_N"/>
    <property type="match status" value="1"/>
</dbReference>